<dbReference type="EMBL" id="CP011454">
    <property type="protein sequence ID" value="AMW06787.1"/>
    <property type="molecule type" value="Genomic_DNA"/>
</dbReference>
<dbReference type="SUPFAM" id="SSF53187">
    <property type="entry name" value="Zn-dependent exopeptidases"/>
    <property type="match status" value="1"/>
</dbReference>
<keyword evidence="4" id="KW-1185">Reference proteome</keyword>
<accession>A0A143BNX9</accession>
<dbReference type="eggNOG" id="COG2234">
    <property type="taxonomic scope" value="Bacteria"/>
</dbReference>
<feature type="compositionally biased region" description="Pro residues" evidence="1">
    <location>
        <begin position="92"/>
        <end position="101"/>
    </location>
</feature>
<dbReference type="InterPro" id="IPR045175">
    <property type="entry name" value="M28_fam"/>
</dbReference>
<evidence type="ECO:0000256" key="1">
    <source>
        <dbReference type="SAM" id="MobiDB-lite"/>
    </source>
</evidence>
<dbReference type="PANTHER" id="PTHR12147">
    <property type="entry name" value="METALLOPEPTIDASE M28 FAMILY MEMBER"/>
    <property type="match status" value="1"/>
</dbReference>
<dbReference type="GO" id="GO:0008235">
    <property type="term" value="F:metalloexopeptidase activity"/>
    <property type="evidence" value="ECO:0007669"/>
    <property type="project" value="InterPro"/>
</dbReference>
<feature type="domain" description="Peptidase M28" evidence="2">
    <location>
        <begin position="169"/>
        <end position="377"/>
    </location>
</feature>
<reference evidence="3 4" key="2">
    <citation type="journal article" date="2016" name="Environ. Microbiol. Rep.">
        <title>Metagenomic evidence for the presence of phototrophic Gemmatimonadetes bacteria in diverse environments.</title>
        <authorList>
            <person name="Zeng Y."/>
            <person name="Baumbach J."/>
            <person name="Barbosa E.G."/>
            <person name="Azevedo V."/>
            <person name="Zhang C."/>
            <person name="Koblizek M."/>
        </authorList>
    </citation>
    <scope>NUCLEOTIDE SEQUENCE [LARGE SCALE GENOMIC DNA]</scope>
    <source>
        <strain evidence="3 4">AP64</strain>
    </source>
</reference>
<dbReference type="KEGG" id="gph:GEMMAAP_11555"/>
<dbReference type="InterPro" id="IPR007484">
    <property type="entry name" value="Peptidase_M28"/>
</dbReference>
<dbReference type="STRING" id="1379270.GEMMAAP_11555"/>
<dbReference type="Proteomes" id="UP000076404">
    <property type="component" value="Chromosome"/>
</dbReference>
<dbReference type="PANTHER" id="PTHR12147:SF26">
    <property type="entry name" value="PEPTIDASE M28 DOMAIN-CONTAINING PROTEIN"/>
    <property type="match status" value="1"/>
</dbReference>
<gene>
    <name evidence="3" type="ORF">GEMMAAP_11555</name>
</gene>
<dbReference type="Gene3D" id="3.40.630.10">
    <property type="entry name" value="Zn peptidases"/>
    <property type="match status" value="2"/>
</dbReference>
<proteinExistence type="predicted"/>
<sequence length="410" mass="44494">MLLALITSAAQSAQAQSNVLPTPRLAVDSTDPVAVMVSQLDLERYKATIKGLTAFGDRRQGTKRNRDAVDWIEAQLRSYGCTNTERITYEFNPPPPAPRPAGGPGGAGQQGARPQGPPVASGGGRPRGVRTRTGVNNDSLRQPDARLRALNAEPSTPGLRQEVYCTKVGTTRPDEMYIIGGHMDGIGWGEAANDDASGSAIVMELARIFSDPSVQTERSIRFVLWNNEETGLNGARAYVDQRAKLQGIEEPKGSGKYPEPKWLGMIQHDMMMFDHGMPNPDGTIPKNQRPEADVNIEFQSNSKMAKQSAELAWFLHGSNAKYATDYPAQVGPHMTNTDSGPFQDLIAAVSLRENERGTQVGSGWDPHWHQPTDLFSTFTDADFRLGLNAAQTTLSGVARLVNAKRVSGAK</sequence>
<evidence type="ECO:0000259" key="2">
    <source>
        <dbReference type="Pfam" id="PF04389"/>
    </source>
</evidence>
<evidence type="ECO:0000313" key="4">
    <source>
        <dbReference type="Proteomes" id="UP000076404"/>
    </source>
</evidence>
<protein>
    <submittedName>
        <fullName evidence="3">Peptidase M28</fullName>
    </submittedName>
</protein>
<dbReference type="AlphaFoldDB" id="A0A143BNX9"/>
<dbReference type="GO" id="GO:0006508">
    <property type="term" value="P:proteolysis"/>
    <property type="evidence" value="ECO:0007669"/>
    <property type="project" value="InterPro"/>
</dbReference>
<name>A0A143BNX9_9BACT</name>
<evidence type="ECO:0000313" key="3">
    <source>
        <dbReference type="EMBL" id="AMW06787.1"/>
    </source>
</evidence>
<organism evidence="3 4">
    <name type="scientific">Gemmatimonas phototrophica</name>
    <dbReference type="NCBI Taxonomy" id="1379270"/>
    <lineage>
        <taxon>Bacteria</taxon>
        <taxon>Pseudomonadati</taxon>
        <taxon>Gemmatimonadota</taxon>
        <taxon>Gemmatimonadia</taxon>
        <taxon>Gemmatimonadales</taxon>
        <taxon>Gemmatimonadaceae</taxon>
        <taxon>Gemmatimonas</taxon>
    </lineage>
</organism>
<reference evidence="3 4" key="1">
    <citation type="journal article" date="2014" name="Proc. Natl. Acad. Sci. U.S.A.">
        <title>Functional type 2 photosynthetic reaction centers found in the rare bacterial phylum Gemmatimonadetes.</title>
        <authorList>
            <person name="Zeng Y."/>
            <person name="Feng F."/>
            <person name="Medova H."/>
            <person name="Dean J."/>
            <person name="Koblizek M."/>
        </authorList>
    </citation>
    <scope>NUCLEOTIDE SEQUENCE [LARGE SCALE GENOMIC DNA]</scope>
    <source>
        <strain evidence="3 4">AP64</strain>
    </source>
</reference>
<dbReference type="Pfam" id="PF04389">
    <property type="entry name" value="Peptidase_M28"/>
    <property type="match status" value="1"/>
</dbReference>
<feature type="region of interest" description="Disordered" evidence="1">
    <location>
        <begin position="86"/>
        <end position="154"/>
    </location>
</feature>